<dbReference type="PRINTS" id="PR00344">
    <property type="entry name" value="BCTRLSENSOR"/>
</dbReference>
<evidence type="ECO:0000256" key="6">
    <source>
        <dbReference type="ARBA" id="ARBA00022777"/>
    </source>
</evidence>
<dbReference type="Pfam" id="PF02518">
    <property type="entry name" value="HATPase_c"/>
    <property type="match status" value="1"/>
</dbReference>
<geneLocation type="plasmid" evidence="10 11">
    <name>pHTIA</name>
</geneLocation>
<keyword evidence="10" id="KW-0614">Plasmid</keyword>
<dbReference type="PROSITE" id="PS50109">
    <property type="entry name" value="HIS_KIN"/>
    <property type="match status" value="1"/>
</dbReference>
<proteinExistence type="predicted"/>
<feature type="transmembrane region" description="Helical" evidence="8">
    <location>
        <begin position="97"/>
        <end position="119"/>
    </location>
</feature>
<evidence type="ECO:0000256" key="8">
    <source>
        <dbReference type="SAM" id="Phobius"/>
    </source>
</evidence>
<dbReference type="GO" id="GO:0000155">
    <property type="term" value="F:phosphorelay sensor kinase activity"/>
    <property type="evidence" value="ECO:0007669"/>
    <property type="project" value="InterPro"/>
</dbReference>
<dbReference type="KEGG" id="hti:HTIA_p2847"/>
<evidence type="ECO:0000259" key="9">
    <source>
        <dbReference type="PROSITE" id="PS50109"/>
    </source>
</evidence>
<dbReference type="PANTHER" id="PTHR44936">
    <property type="entry name" value="SENSOR PROTEIN CREC"/>
    <property type="match status" value="1"/>
</dbReference>
<keyword evidence="4" id="KW-0808">Transferase</keyword>
<gene>
    <name evidence="10" type="ORF">HTIA_p2847</name>
</gene>
<dbReference type="SMART" id="SM00387">
    <property type="entry name" value="HATPase_c"/>
    <property type="match status" value="1"/>
</dbReference>
<keyword evidence="11" id="KW-1185">Reference proteome</keyword>
<accession>F7PHE6</accession>
<keyword evidence="8" id="KW-0472">Membrane</keyword>
<evidence type="ECO:0000256" key="3">
    <source>
        <dbReference type="ARBA" id="ARBA00022553"/>
    </source>
</evidence>
<name>F7PHE6_9EURY</name>
<dbReference type="InterPro" id="IPR050980">
    <property type="entry name" value="2C_sensor_his_kinase"/>
</dbReference>
<sequence length="345" mass="37491">MIAGFGVVLLFIASVYHAIELRALDGSFGPVAALVVDGVPALGIIFAGYWLADSDLPSAELDTIWWRTLIGAVVIGGAFFATVLVRQYESRAVTEPVFPLLVAIEVGALAGFLTSYYYAQARVDAQQAEAVTDALRFVNKLIRHDLRNDLSVIASRSELLRTQLDIDDTDIESPHLVVEKADEAIERIETTEAITKTLVGTADFEPIDLTSITAEVADRLDETHPIDVRTDLPETALVYANAGLQSVVDNLLENAVEHNDADDPYVEITITVADDAVWLTIRDNGPGIPNDRRRTLFESDVDTGDGGLALVGTLVDMYDGEIWIEANEPRGTVVTVELPLADDQD</sequence>
<feature type="transmembrane region" description="Helical" evidence="8">
    <location>
        <begin position="31"/>
        <end position="52"/>
    </location>
</feature>
<keyword evidence="8" id="KW-1133">Transmembrane helix</keyword>
<evidence type="ECO:0000256" key="1">
    <source>
        <dbReference type="ARBA" id="ARBA00000085"/>
    </source>
</evidence>
<dbReference type="AlphaFoldDB" id="F7PHE6"/>
<keyword evidence="7" id="KW-0067">ATP-binding</keyword>
<dbReference type="InterPro" id="IPR031623">
    <property type="entry name" value="HisKA_4TM"/>
</dbReference>
<dbReference type="EC" id="2.7.13.3" evidence="2"/>
<feature type="domain" description="Histidine kinase" evidence="9">
    <location>
        <begin position="141"/>
        <end position="342"/>
    </location>
</feature>
<keyword evidence="8" id="KW-0812">Transmembrane</keyword>
<keyword evidence="3" id="KW-0597">Phosphoprotein</keyword>
<dbReference type="SUPFAM" id="SSF55874">
    <property type="entry name" value="ATPase domain of HSP90 chaperone/DNA topoisomerase II/histidine kinase"/>
    <property type="match status" value="1"/>
</dbReference>
<organism evidence="10 11">
    <name type="scientific">Halorhabdus tiamatea SARL4B</name>
    <dbReference type="NCBI Taxonomy" id="1033806"/>
    <lineage>
        <taxon>Archaea</taxon>
        <taxon>Methanobacteriati</taxon>
        <taxon>Methanobacteriota</taxon>
        <taxon>Stenosarchaea group</taxon>
        <taxon>Halobacteria</taxon>
        <taxon>Halobacteriales</taxon>
        <taxon>Haloarculaceae</taxon>
        <taxon>Halorhabdus</taxon>
    </lineage>
</organism>
<keyword evidence="6 10" id="KW-0418">Kinase</keyword>
<dbReference type="PATRIC" id="fig|1033806.12.peg.2835"/>
<comment type="catalytic activity">
    <reaction evidence="1">
        <text>ATP + protein L-histidine = ADP + protein N-phospho-L-histidine.</text>
        <dbReference type="EC" id="2.7.13.3"/>
    </reaction>
</comment>
<dbReference type="Gene3D" id="3.30.565.10">
    <property type="entry name" value="Histidine kinase-like ATPase, C-terminal domain"/>
    <property type="match status" value="1"/>
</dbReference>
<dbReference type="RefSeq" id="WP_008524816.1">
    <property type="nucleotide sequence ID" value="NZ_AFNT02000058.1"/>
</dbReference>
<dbReference type="CDD" id="cd00082">
    <property type="entry name" value="HisKA"/>
    <property type="match status" value="1"/>
</dbReference>
<reference evidence="10 11" key="1">
    <citation type="journal article" date="2014" name="Environ. Microbiol.">
        <title>Halorhabdus tiamatea: proteogenomics and glycosidase activity measurements identify the first cultivated euryarchaeon from a deep-sea anoxic brine lake as potential polysaccharide degrader.</title>
        <authorList>
            <person name="Werner J."/>
            <person name="Ferrer M."/>
            <person name="Michel G."/>
            <person name="Mann A.J."/>
            <person name="Huang S."/>
            <person name="Juarez S."/>
            <person name="Ciordia S."/>
            <person name="Albar J.P."/>
            <person name="Alcaide M."/>
            <person name="La Cono V."/>
            <person name="Yakimov M.M."/>
            <person name="Antunes A."/>
            <person name="Taborda M."/>
            <person name="Da Costa M.S."/>
            <person name="Amann R.I."/>
            <person name="Gloeckner F.O."/>
            <person name="Golyshina O.V."/>
            <person name="Golyshin P.N."/>
            <person name="Teeling H."/>
        </authorList>
    </citation>
    <scope>NUCLEOTIDE SEQUENCE [LARGE SCALE GENOMIC DNA]</scope>
    <source>
        <strain evidence="11">SARL4B</strain>
        <plasmid evidence="10">pHTIA</plasmid>
    </source>
</reference>
<dbReference type="EMBL" id="HF571521">
    <property type="protein sequence ID" value="CCQ34949.1"/>
    <property type="molecule type" value="Genomic_DNA"/>
</dbReference>
<dbReference type="GO" id="GO:0005524">
    <property type="term" value="F:ATP binding"/>
    <property type="evidence" value="ECO:0007669"/>
    <property type="project" value="UniProtKB-KW"/>
</dbReference>
<evidence type="ECO:0000256" key="7">
    <source>
        <dbReference type="ARBA" id="ARBA00022840"/>
    </source>
</evidence>
<dbReference type="InterPro" id="IPR004358">
    <property type="entry name" value="Sig_transdc_His_kin-like_C"/>
</dbReference>
<evidence type="ECO:0000256" key="2">
    <source>
        <dbReference type="ARBA" id="ARBA00012438"/>
    </source>
</evidence>
<feature type="transmembrane region" description="Helical" evidence="8">
    <location>
        <begin position="6"/>
        <end position="24"/>
    </location>
</feature>
<evidence type="ECO:0000256" key="5">
    <source>
        <dbReference type="ARBA" id="ARBA00022741"/>
    </source>
</evidence>
<evidence type="ECO:0000313" key="11">
    <source>
        <dbReference type="Proteomes" id="UP000015381"/>
    </source>
</evidence>
<dbReference type="InterPro" id="IPR003594">
    <property type="entry name" value="HATPase_dom"/>
</dbReference>
<evidence type="ECO:0000313" key="10">
    <source>
        <dbReference type="EMBL" id="CCQ34949.1"/>
    </source>
</evidence>
<dbReference type="InterPro" id="IPR005467">
    <property type="entry name" value="His_kinase_dom"/>
</dbReference>
<evidence type="ECO:0000256" key="4">
    <source>
        <dbReference type="ARBA" id="ARBA00022679"/>
    </source>
</evidence>
<dbReference type="InterPro" id="IPR036890">
    <property type="entry name" value="HATPase_C_sf"/>
</dbReference>
<dbReference type="InterPro" id="IPR003661">
    <property type="entry name" value="HisK_dim/P_dom"/>
</dbReference>
<dbReference type="Pfam" id="PF16926">
    <property type="entry name" value="HisKA_4TM"/>
    <property type="match status" value="1"/>
</dbReference>
<protein>
    <recommendedName>
        <fullName evidence="2">histidine kinase</fullName>
        <ecNumber evidence="2">2.7.13.3</ecNumber>
    </recommendedName>
</protein>
<dbReference type="PANTHER" id="PTHR44936:SF10">
    <property type="entry name" value="SENSOR PROTEIN RSTB"/>
    <property type="match status" value="1"/>
</dbReference>
<feature type="transmembrane region" description="Helical" evidence="8">
    <location>
        <begin position="64"/>
        <end position="85"/>
    </location>
</feature>
<dbReference type="Proteomes" id="UP000015381">
    <property type="component" value="Plasmid pHTIA"/>
</dbReference>
<keyword evidence="5" id="KW-0547">Nucleotide-binding</keyword>
<dbReference type="CDD" id="cd00075">
    <property type="entry name" value="HATPase"/>
    <property type="match status" value="1"/>
</dbReference>
<dbReference type="HOGENOM" id="CLU_000445_114_58_2"/>
<dbReference type="GO" id="GO:0005886">
    <property type="term" value="C:plasma membrane"/>
    <property type="evidence" value="ECO:0007669"/>
    <property type="project" value="UniProtKB-SubCell"/>
</dbReference>